<sequence>MDKIITFCEKTGQRQKRRARAKAFTGPKRQRFLDALALTCNVEASAAHAGVHRVTPYTCRRRDPHFARQWQEALTAGYDRLEALVLEHGGAGVALEPADPYRAGEEGAAPPPFDFDKALRILALYRSQRHGQAGRRPGAARRRATREETNAVLIKAIAAAKKRLGLSDDA</sequence>
<dbReference type="OrthoDB" id="8480631at2"/>
<reference evidence="1 2" key="1">
    <citation type="submission" date="2017-11" db="EMBL/GenBank/DDBJ databases">
        <title>Complete genome sequence of Sphingomonas sp. Strain Cra20, a psychrotolerant potential plant growth promoting rhizobacteria.</title>
        <authorList>
            <person name="Luo Y."/>
        </authorList>
    </citation>
    <scope>NUCLEOTIDE SEQUENCE [LARGE SCALE GENOMIC DNA]</scope>
    <source>
        <strain evidence="1 2">Cra20</strain>
    </source>
</reference>
<dbReference type="Proteomes" id="UP000229081">
    <property type="component" value="Chromosome"/>
</dbReference>
<accession>A0A2K8MHF8</accession>
<dbReference type="KEGG" id="sphc:CVN68_16305"/>
<evidence type="ECO:0000313" key="2">
    <source>
        <dbReference type="Proteomes" id="UP000229081"/>
    </source>
</evidence>
<dbReference type="EMBL" id="CP024923">
    <property type="protein sequence ID" value="ATY33332.1"/>
    <property type="molecule type" value="Genomic_DNA"/>
</dbReference>
<name>A0A2K8MHF8_9SPHN</name>
<keyword evidence="2" id="KW-1185">Reference proteome</keyword>
<organism evidence="1 2">
    <name type="scientific">Sphingomonas psychrotolerans</name>
    <dbReference type="NCBI Taxonomy" id="1327635"/>
    <lineage>
        <taxon>Bacteria</taxon>
        <taxon>Pseudomonadati</taxon>
        <taxon>Pseudomonadota</taxon>
        <taxon>Alphaproteobacteria</taxon>
        <taxon>Sphingomonadales</taxon>
        <taxon>Sphingomonadaceae</taxon>
        <taxon>Sphingomonas</taxon>
    </lineage>
</organism>
<gene>
    <name evidence="1" type="ORF">CVN68_16305</name>
</gene>
<dbReference type="AlphaFoldDB" id="A0A2K8MHF8"/>
<dbReference type="RefSeq" id="WP_100283136.1">
    <property type="nucleotide sequence ID" value="NZ_CP024923.1"/>
</dbReference>
<protein>
    <recommendedName>
        <fullName evidence="3">Terminase</fullName>
    </recommendedName>
</protein>
<proteinExistence type="predicted"/>
<evidence type="ECO:0008006" key="3">
    <source>
        <dbReference type="Google" id="ProtNLM"/>
    </source>
</evidence>
<evidence type="ECO:0000313" key="1">
    <source>
        <dbReference type="EMBL" id="ATY33332.1"/>
    </source>
</evidence>